<keyword evidence="4" id="KW-1185">Reference proteome</keyword>
<dbReference type="PROSITE" id="PS50975">
    <property type="entry name" value="ATP_GRASP"/>
    <property type="match status" value="1"/>
</dbReference>
<evidence type="ECO:0000313" key="3">
    <source>
        <dbReference type="EMBL" id="RLV57416.1"/>
    </source>
</evidence>
<dbReference type="SUPFAM" id="SSF52210">
    <property type="entry name" value="Succinyl-CoA synthetase domains"/>
    <property type="match status" value="2"/>
</dbReference>
<dbReference type="RefSeq" id="WP_121792824.1">
    <property type="nucleotide sequence ID" value="NZ_RDBF01000001.1"/>
</dbReference>
<keyword evidence="1" id="KW-0067">ATP-binding</keyword>
<dbReference type="EMBL" id="RDBF01000001">
    <property type="protein sequence ID" value="RLV57416.1"/>
    <property type="molecule type" value="Genomic_DNA"/>
</dbReference>
<sequence>MSLPEAFLDPASVAVVGATDDHAKWGYWLASGALKGAERRDVWLVNRRAGTVLGHPAHRSITDLPAAPELVVLCVPAAHVRGVVEEALAKGSRAFLAITAGVEDQAEIVALLAAADARMLGPNSLGMYDADADLQLAWGDFAPGPLAIVSQSGQLGSEIAALGERAGLGVSRFYSVGNQADLTAAELLEGLVDHERTKIVSVYLESFTDGVRLVAAMRALRQAGKHVLVLTTGASEGSKRLAQSHTGSLTSSADLVDAACRAAGALRVSTPRELVDLARFLSVAGLPGSRRLAVISDSGGQGGIAADVAASLGLTTPEFSPELQARLRALLPAGAAVSNPVDLAGAGEADLDVYAVVSEELANSAEVDIVLVSGYLGCYGEDSPPILERELAVVDRLGVLADSSHVPMLVHSMSAGSRAVTRMWEHHIPAFDTVDAALRAAAGVARLAAEPGRDLKVPQAVPASVGEGYWAARDLLADLGVGLPDAVVVHDPADLAAAAGLRYPVVLKAGWLEHKSEHGGVRIGLSSPEELADAFAEMFARLGDGEYVVEEQDTRRGVVEMLIGARRDRDFGPTILLGYGGVEAELWRDVRTELAPVDRATATAMVEQLRSRALLDGWRGKPRVDVEGLVEAVVTVSEAIASSPQLTDIEINPVRVAPDGVIAVDALVLHAAPLTAATKEEP</sequence>
<dbReference type="Pfam" id="PF13380">
    <property type="entry name" value="CoA_binding_2"/>
    <property type="match status" value="1"/>
</dbReference>
<dbReference type="Gene3D" id="3.40.50.261">
    <property type="entry name" value="Succinyl-CoA synthetase domains"/>
    <property type="match status" value="2"/>
</dbReference>
<dbReference type="InterPro" id="IPR032875">
    <property type="entry name" value="Succ_CoA_lig_flav_dom"/>
</dbReference>
<dbReference type="Pfam" id="PF13607">
    <property type="entry name" value="Succ_CoA_lig"/>
    <property type="match status" value="1"/>
</dbReference>
<comment type="caution">
    <text evidence="3">The sequence shown here is derived from an EMBL/GenBank/DDBJ whole genome shotgun (WGS) entry which is preliminary data.</text>
</comment>
<dbReference type="PANTHER" id="PTHR42793:SF1">
    <property type="entry name" value="PEPTIDYL-LYSINE N-ACETYLTRANSFERASE PATZ"/>
    <property type="match status" value="1"/>
</dbReference>
<dbReference type="InterPro" id="IPR016102">
    <property type="entry name" value="Succinyl-CoA_synth-like"/>
</dbReference>
<dbReference type="InterPro" id="IPR003781">
    <property type="entry name" value="CoA-bd"/>
</dbReference>
<dbReference type="PANTHER" id="PTHR42793">
    <property type="entry name" value="COA BINDING DOMAIN CONTAINING PROTEIN"/>
    <property type="match status" value="1"/>
</dbReference>
<dbReference type="InterPro" id="IPR043938">
    <property type="entry name" value="Ligase_CoA_dom"/>
</dbReference>
<dbReference type="SUPFAM" id="SSF56059">
    <property type="entry name" value="Glutathione synthetase ATP-binding domain-like"/>
    <property type="match status" value="1"/>
</dbReference>
<dbReference type="GO" id="GO:0043758">
    <property type="term" value="F:acetate-CoA ligase (ADP-forming) activity"/>
    <property type="evidence" value="ECO:0007669"/>
    <property type="project" value="InterPro"/>
</dbReference>
<evidence type="ECO:0000313" key="4">
    <source>
        <dbReference type="Proteomes" id="UP000282515"/>
    </source>
</evidence>
<dbReference type="Proteomes" id="UP000282515">
    <property type="component" value="Unassembled WGS sequence"/>
</dbReference>
<dbReference type="OrthoDB" id="190266at2"/>
<dbReference type="InterPro" id="IPR013815">
    <property type="entry name" value="ATP_grasp_subdomain_1"/>
</dbReference>
<accession>A0A3L8PPV8</accession>
<organism evidence="3 4">
    <name type="scientific">Aeromicrobium phragmitis</name>
    <dbReference type="NCBI Taxonomy" id="2478914"/>
    <lineage>
        <taxon>Bacteria</taxon>
        <taxon>Bacillati</taxon>
        <taxon>Actinomycetota</taxon>
        <taxon>Actinomycetes</taxon>
        <taxon>Propionibacteriales</taxon>
        <taxon>Nocardioidaceae</taxon>
        <taxon>Aeromicrobium</taxon>
    </lineage>
</organism>
<keyword evidence="1" id="KW-0547">Nucleotide-binding</keyword>
<dbReference type="Pfam" id="PF13549">
    <property type="entry name" value="ATP-grasp_5"/>
    <property type="match status" value="1"/>
</dbReference>
<evidence type="ECO:0000259" key="2">
    <source>
        <dbReference type="PROSITE" id="PS50975"/>
    </source>
</evidence>
<dbReference type="SMART" id="SM00881">
    <property type="entry name" value="CoA_binding"/>
    <property type="match status" value="1"/>
</dbReference>
<evidence type="ECO:0000256" key="1">
    <source>
        <dbReference type="PROSITE-ProRule" id="PRU00409"/>
    </source>
</evidence>
<feature type="domain" description="ATP-grasp" evidence="2">
    <location>
        <begin position="473"/>
        <end position="680"/>
    </location>
</feature>
<dbReference type="GO" id="GO:0046872">
    <property type="term" value="F:metal ion binding"/>
    <property type="evidence" value="ECO:0007669"/>
    <property type="project" value="InterPro"/>
</dbReference>
<dbReference type="InterPro" id="IPR011761">
    <property type="entry name" value="ATP-grasp"/>
</dbReference>
<protein>
    <submittedName>
        <fullName evidence="3">CoA-binding protein</fullName>
    </submittedName>
</protein>
<dbReference type="AlphaFoldDB" id="A0A3L8PPV8"/>
<dbReference type="Gene3D" id="3.40.50.720">
    <property type="entry name" value="NAD(P)-binding Rossmann-like Domain"/>
    <property type="match status" value="1"/>
</dbReference>
<dbReference type="SUPFAM" id="SSF51735">
    <property type="entry name" value="NAD(P)-binding Rossmann-fold domains"/>
    <property type="match status" value="1"/>
</dbReference>
<proteinExistence type="predicted"/>
<dbReference type="Gene3D" id="3.30.470.20">
    <property type="entry name" value="ATP-grasp fold, B domain"/>
    <property type="match status" value="1"/>
</dbReference>
<dbReference type="Pfam" id="PF19045">
    <property type="entry name" value="Ligase_CoA_2"/>
    <property type="match status" value="1"/>
</dbReference>
<reference evidence="3 4" key="1">
    <citation type="submission" date="2018-10" db="EMBL/GenBank/DDBJ databases">
        <title>Aeromicrobium sp. 9W16Y-2 whole genome shotgun sequence.</title>
        <authorList>
            <person name="Li F."/>
        </authorList>
    </citation>
    <scope>NUCLEOTIDE SEQUENCE [LARGE SCALE GENOMIC DNA]</scope>
    <source>
        <strain evidence="3 4">9W16Y-2</strain>
    </source>
</reference>
<dbReference type="InterPro" id="IPR036291">
    <property type="entry name" value="NAD(P)-bd_dom_sf"/>
</dbReference>
<gene>
    <name evidence="3" type="ORF">D9V41_01925</name>
</gene>
<name>A0A3L8PPV8_9ACTN</name>
<dbReference type="Gene3D" id="3.30.1490.20">
    <property type="entry name" value="ATP-grasp fold, A domain"/>
    <property type="match status" value="1"/>
</dbReference>
<dbReference type="GO" id="GO:0005524">
    <property type="term" value="F:ATP binding"/>
    <property type="evidence" value="ECO:0007669"/>
    <property type="project" value="UniProtKB-UniRule"/>
</dbReference>